<dbReference type="EMBL" id="NMUL01000051">
    <property type="protein sequence ID" value="OXM60960.1"/>
    <property type="molecule type" value="Genomic_DNA"/>
</dbReference>
<protein>
    <submittedName>
        <fullName evidence="2">Uncharacterized protein</fullName>
    </submittedName>
</protein>
<reference evidence="3" key="1">
    <citation type="submission" date="2017-07" db="EMBL/GenBank/DDBJ databases">
        <title>Comparative genome mining reveals phylogenetic distribution patterns of secondary metabolites in Amycolatopsis.</title>
        <authorList>
            <person name="Adamek M."/>
            <person name="Alanjary M."/>
            <person name="Sales-Ortells H."/>
            <person name="Goodfellow M."/>
            <person name="Bull A.T."/>
            <person name="Kalinowski J."/>
            <person name="Ziemert N."/>
        </authorList>
    </citation>
    <scope>NUCLEOTIDE SEQUENCE [LARGE SCALE GENOMIC DNA]</scope>
    <source>
        <strain evidence="3">H5</strain>
    </source>
</reference>
<gene>
    <name evidence="2" type="ORF">CF165_39880</name>
</gene>
<sequence length="76" mass="8251">MPRGKLRDDEQTEPQLAGQGHDLKVRRVAQHRIEPPAATATGRSSRLVQATAATELVWPVKVVNSSPVARSQTRAA</sequence>
<proteinExistence type="predicted"/>
<dbReference type="AlphaFoldDB" id="A0A229SQA9"/>
<comment type="caution">
    <text evidence="2">The sequence shown here is derived from an EMBL/GenBank/DDBJ whole genome shotgun (WGS) entry which is preliminary data.</text>
</comment>
<dbReference type="Proteomes" id="UP000215199">
    <property type="component" value="Unassembled WGS sequence"/>
</dbReference>
<name>A0A229SQA9_9PSEU</name>
<evidence type="ECO:0000313" key="3">
    <source>
        <dbReference type="Proteomes" id="UP000215199"/>
    </source>
</evidence>
<keyword evidence="3" id="KW-1185">Reference proteome</keyword>
<evidence type="ECO:0000313" key="2">
    <source>
        <dbReference type="EMBL" id="OXM60960.1"/>
    </source>
</evidence>
<evidence type="ECO:0000256" key="1">
    <source>
        <dbReference type="SAM" id="MobiDB-lite"/>
    </source>
</evidence>
<feature type="region of interest" description="Disordered" evidence="1">
    <location>
        <begin position="1"/>
        <end position="22"/>
    </location>
</feature>
<organism evidence="2 3">
    <name type="scientific">Amycolatopsis vastitatis</name>
    <dbReference type="NCBI Taxonomy" id="1905142"/>
    <lineage>
        <taxon>Bacteria</taxon>
        <taxon>Bacillati</taxon>
        <taxon>Actinomycetota</taxon>
        <taxon>Actinomycetes</taxon>
        <taxon>Pseudonocardiales</taxon>
        <taxon>Pseudonocardiaceae</taxon>
        <taxon>Amycolatopsis</taxon>
    </lineage>
</organism>
<accession>A0A229SQA9</accession>